<evidence type="ECO:0000256" key="2">
    <source>
        <dbReference type="PROSITE-ProRule" id="PRU00335"/>
    </source>
</evidence>
<dbReference type="InterPro" id="IPR050109">
    <property type="entry name" value="HTH-type_TetR-like_transc_reg"/>
</dbReference>
<keyword evidence="1 2" id="KW-0238">DNA-binding</keyword>
<sequence>MSIIVEHDKRRKEILERALDVFVDEGFEDATFQKIADRCGITRTTLYIYFKNKREIFNWSIKQMLIGVEADLQRVKADQSLKTPEKLTLVLTTILDRLEENKRLLSVVLNYLLHLSKSGTDTDYRVRKRTIRLRHILASIAIEGIRRGELKQVNVRELDDLLYGLIEAAIFRLVVLRRDSVDELRHAIKLAVQQMAV</sequence>
<dbReference type="Gene3D" id="1.10.357.10">
    <property type="entry name" value="Tetracycline Repressor, domain 2"/>
    <property type="match status" value="1"/>
</dbReference>
<accession>A0A7C3E116</accession>
<name>A0A7C3E116_9SPIR</name>
<dbReference type="PRINTS" id="PR00455">
    <property type="entry name" value="HTHTETR"/>
</dbReference>
<protein>
    <submittedName>
        <fullName evidence="4">TetR/AcrR family transcriptional regulator</fullName>
    </submittedName>
</protein>
<proteinExistence type="predicted"/>
<evidence type="ECO:0000259" key="3">
    <source>
        <dbReference type="PROSITE" id="PS50977"/>
    </source>
</evidence>
<dbReference type="InterPro" id="IPR036271">
    <property type="entry name" value="Tet_transcr_reg_TetR-rel_C_sf"/>
</dbReference>
<evidence type="ECO:0000313" key="4">
    <source>
        <dbReference type="EMBL" id="HFH29328.1"/>
    </source>
</evidence>
<organism evidence="4">
    <name type="scientific">Gracilinema caldarium</name>
    <dbReference type="NCBI Taxonomy" id="215591"/>
    <lineage>
        <taxon>Bacteria</taxon>
        <taxon>Pseudomonadati</taxon>
        <taxon>Spirochaetota</taxon>
        <taxon>Spirochaetia</taxon>
        <taxon>Spirochaetales</taxon>
        <taxon>Breznakiellaceae</taxon>
        <taxon>Gracilinema</taxon>
    </lineage>
</organism>
<feature type="domain" description="HTH tetR-type" evidence="3">
    <location>
        <begin position="8"/>
        <end position="68"/>
    </location>
</feature>
<evidence type="ECO:0000256" key="1">
    <source>
        <dbReference type="ARBA" id="ARBA00023125"/>
    </source>
</evidence>
<dbReference type="GO" id="GO:0003700">
    <property type="term" value="F:DNA-binding transcription factor activity"/>
    <property type="evidence" value="ECO:0007669"/>
    <property type="project" value="TreeGrafter"/>
</dbReference>
<dbReference type="SUPFAM" id="SSF48498">
    <property type="entry name" value="Tetracyclin repressor-like, C-terminal domain"/>
    <property type="match status" value="1"/>
</dbReference>
<dbReference type="PANTHER" id="PTHR30055">
    <property type="entry name" value="HTH-TYPE TRANSCRIPTIONAL REGULATOR RUTR"/>
    <property type="match status" value="1"/>
</dbReference>
<dbReference type="PANTHER" id="PTHR30055:SF226">
    <property type="entry name" value="HTH-TYPE TRANSCRIPTIONAL REGULATOR PKSA"/>
    <property type="match status" value="1"/>
</dbReference>
<comment type="caution">
    <text evidence="4">The sequence shown here is derived from an EMBL/GenBank/DDBJ whole genome shotgun (WGS) entry which is preliminary data.</text>
</comment>
<dbReference type="InterPro" id="IPR009057">
    <property type="entry name" value="Homeodomain-like_sf"/>
</dbReference>
<gene>
    <name evidence="4" type="ORF">ENS59_07425</name>
</gene>
<dbReference type="SUPFAM" id="SSF46689">
    <property type="entry name" value="Homeodomain-like"/>
    <property type="match status" value="1"/>
</dbReference>
<dbReference type="PROSITE" id="PS50977">
    <property type="entry name" value="HTH_TETR_2"/>
    <property type="match status" value="1"/>
</dbReference>
<feature type="DNA-binding region" description="H-T-H motif" evidence="2">
    <location>
        <begin position="31"/>
        <end position="50"/>
    </location>
</feature>
<dbReference type="InterPro" id="IPR001647">
    <property type="entry name" value="HTH_TetR"/>
</dbReference>
<dbReference type="AlphaFoldDB" id="A0A7C3E116"/>
<reference evidence="4" key="1">
    <citation type="journal article" date="2020" name="mSystems">
        <title>Genome- and Community-Level Interaction Insights into Carbon Utilization and Element Cycling Functions of Hydrothermarchaeota in Hydrothermal Sediment.</title>
        <authorList>
            <person name="Zhou Z."/>
            <person name="Liu Y."/>
            <person name="Xu W."/>
            <person name="Pan J."/>
            <person name="Luo Z.H."/>
            <person name="Li M."/>
        </authorList>
    </citation>
    <scope>NUCLEOTIDE SEQUENCE [LARGE SCALE GENOMIC DNA]</scope>
    <source>
        <strain evidence="4">SpSt-503</strain>
    </source>
</reference>
<dbReference type="Pfam" id="PF00440">
    <property type="entry name" value="TetR_N"/>
    <property type="match status" value="1"/>
</dbReference>
<dbReference type="EMBL" id="DSVL01000229">
    <property type="protein sequence ID" value="HFH29328.1"/>
    <property type="molecule type" value="Genomic_DNA"/>
</dbReference>
<dbReference type="GO" id="GO:0000976">
    <property type="term" value="F:transcription cis-regulatory region binding"/>
    <property type="evidence" value="ECO:0007669"/>
    <property type="project" value="TreeGrafter"/>
</dbReference>